<name>A0ABP0W5K8_9BRYO</name>
<accession>A0ABP0W5K8</accession>
<keyword evidence="2" id="KW-1185">Reference proteome</keyword>
<proteinExistence type="predicted"/>
<dbReference type="Proteomes" id="UP001497444">
    <property type="component" value="Chromosome 14"/>
</dbReference>
<evidence type="ECO:0000313" key="1">
    <source>
        <dbReference type="EMBL" id="CAK9262085.1"/>
    </source>
</evidence>
<sequence>MAKVPPWSSSWEDLDVCQGRSWAHGELSAMAEVPPQPGPWEKYGRFPRSFKGQLVGSFPKWPRCLPGWARQELSAMAKFTPRPGSQGILNNG</sequence>
<organism evidence="1 2">
    <name type="scientific">Sphagnum jensenii</name>
    <dbReference type="NCBI Taxonomy" id="128206"/>
    <lineage>
        <taxon>Eukaryota</taxon>
        <taxon>Viridiplantae</taxon>
        <taxon>Streptophyta</taxon>
        <taxon>Embryophyta</taxon>
        <taxon>Bryophyta</taxon>
        <taxon>Sphagnophytina</taxon>
        <taxon>Sphagnopsida</taxon>
        <taxon>Sphagnales</taxon>
        <taxon>Sphagnaceae</taxon>
        <taxon>Sphagnum</taxon>
    </lineage>
</organism>
<dbReference type="EMBL" id="OZ020109">
    <property type="protein sequence ID" value="CAK9262085.1"/>
    <property type="molecule type" value="Genomic_DNA"/>
</dbReference>
<protein>
    <submittedName>
        <fullName evidence="1">Uncharacterized protein</fullName>
    </submittedName>
</protein>
<gene>
    <name evidence="1" type="ORF">CSSPJE1EN1_LOCUS7563</name>
</gene>
<evidence type="ECO:0000313" key="2">
    <source>
        <dbReference type="Proteomes" id="UP001497444"/>
    </source>
</evidence>
<reference evidence="1" key="1">
    <citation type="submission" date="2024-02" db="EMBL/GenBank/DDBJ databases">
        <authorList>
            <consortium name="ELIXIR-Norway"/>
            <consortium name="Elixir Norway"/>
        </authorList>
    </citation>
    <scope>NUCLEOTIDE SEQUENCE</scope>
</reference>